<dbReference type="PANTHER" id="PTHR11760">
    <property type="entry name" value="30S/40S RIBOSOMAL PROTEIN S3"/>
    <property type="match status" value="1"/>
</dbReference>
<evidence type="ECO:0000256" key="1">
    <source>
        <dbReference type="ARBA" id="ARBA00010761"/>
    </source>
</evidence>
<dbReference type="PANTHER" id="PTHR11760:SF19">
    <property type="entry name" value="SMALL RIBOSOMAL SUBUNIT PROTEIN US3C"/>
    <property type="match status" value="1"/>
</dbReference>
<comment type="similarity">
    <text evidence="1 8 9">Belongs to the universal ribosomal protein uS3 family.</text>
</comment>
<evidence type="ECO:0000256" key="2">
    <source>
        <dbReference type="ARBA" id="ARBA00022730"/>
    </source>
</evidence>
<evidence type="ECO:0000313" key="12">
    <source>
        <dbReference type="Proteomes" id="UP000034057"/>
    </source>
</evidence>
<proteinExistence type="inferred from homology"/>
<organism evidence="11 12">
    <name type="scientific">Candidatus Kaiserbacteria bacterium GW2011_GWA1_50_28</name>
    <dbReference type="NCBI Taxonomy" id="1618668"/>
    <lineage>
        <taxon>Bacteria</taxon>
        <taxon>Candidatus Kaiseribacteriota</taxon>
    </lineage>
</organism>
<dbReference type="CDD" id="cd02412">
    <property type="entry name" value="KH-II_30S_S3"/>
    <property type="match status" value="1"/>
</dbReference>
<dbReference type="PROSITE" id="PS50823">
    <property type="entry name" value="KH_TYPE_2"/>
    <property type="match status" value="1"/>
</dbReference>
<dbReference type="EMBL" id="LCQO01000040">
    <property type="protein sequence ID" value="KKW17299.1"/>
    <property type="molecule type" value="Genomic_DNA"/>
</dbReference>
<dbReference type="GO" id="GO:0006412">
    <property type="term" value="P:translation"/>
    <property type="evidence" value="ECO:0007669"/>
    <property type="project" value="UniProtKB-UniRule"/>
</dbReference>
<protein>
    <recommendedName>
        <fullName evidence="7 8">Small ribosomal subunit protein uS3</fullName>
    </recommendedName>
</protein>
<dbReference type="PATRIC" id="fig|1618668.3.peg.506"/>
<dbReference type="SUPFAM" id="SSF54814">
    <property type="entry name" value="Prokaryotic type KH domain (KH-domain type II)"/>
    <property type="match status" value="1"/>
</dbReference>
<dbReference type="InterPro" id="IPR001351">
    <property type="entry name" value="Ribosomal_uS3_C"/>
</dbReference>
<dbReference type="InterPro" id="IPR009019">
    <property type="entry name" value="KH_sf_prok-type"/>
</dbReference>
<comment type="function">
    <text evidence="6 8">Binds the lower part of the 30S subunit head. Binds mRNA in the 70S ribosome, positioning it for translation.</text>
</comment>
<reference evidence="11 12" key="1">
    <citation type="journal article" date="2015" name="Nature">
        <title>rRNA introns, odd ribosomes, and small enigmatic genomes across a large radiation of phyla.</title>
        <authorList>
            <person name="Brown C.T."/>
            <person name="Hug L.A."/>
            <person name="Thomas B.C."/>
            <person name="Sharon I."/>
            <person name="Castelle C.J."/>
            <person name="Singh A."/>
            <person name="Wilkins M.J."/>
            <person name="Williams K.H."/>
            <person name="Banfield J.F."/>
        </authorList>
    </citation>
    <scope>NUCLEOTIDE SEQUENCE [LARGE SCALE GENOMIC DNA]</scope>
</reference>
<evidence type="ECO:0000256" key="3">
    <source>
        <dbReference type="ARBA" id="ARBA00022884"/>
    </source>
</evidence>
<evidence type="ECO:0000256" key="6">
    <source>
        <dbReference type="ARBA" id="ARBA00024998"/>
    </source>
</evidence>
<evidence type="ECO:0000259" key="10">
    <source>
        <dbReference type="PROSITE" id="PS50823"/>
    </source>
</evidence>
<evidence type="ECO:0000313" key="11">
    <source>
        <dbReference type="EMBL" id="KKW17299.1"/>
    </source>
</evidence>
<dbReference type="GO" id="GO:0022627">
    <property type="term" value="C:cytosolic small ribosomal subunit"/>
    <property type="evidence" value="ECO:0007669"/>
    <property type="project" value="TreeGrafter"/>
</dbReference>
<keyword evidence="4 8" id="KW-0689">Ribosomal protein</keyword>
<dbReference type="InterPro" id="IPR015946">
    <property type="entry name" value="KH_dom-like_a/b"/>
</dbReference>
<dbReference type="Gene3D" id="3.30.300.20">
    <property type="match status" value="1"/>
</dbReference>
<dbReference type="InterPro" id="IPR004087">
    <property type="entry name" value="KH_dom"/>
</dbReference>
<evidence type="ECO:0000256" key="4">
    <source>
        <dbReference type="ARBA" id="ARBA00022980"/>
    </source>
</evidence>
<dbReference type="GO" id="GO:0003729">
    <property type="term" value="F:mRNA binding"/>
    <property type="evidence" value="ECO:0007669"/>
    <property type="project" value="UniProtKB-UniRule"/>
</dbReference>
<dbReference type="Pfam" id="PF07650">
    <property type="entry name" value="KH_2"/>
    <property type="match status" value="1"/>
</dbReference>
<dbReference type="SUPFAM" id="SSF54821">
    <property type="entry name" value="Ribosomal protein S3 C-terminal domain"/>
    <property type="match status" value="1"/>
</dbReference>
<dbReference type="HAMAP" id="MF_01309_B">
    <property type="entry name" value="Ribosomal_uS3_B"/>
    <property type="match status" value="1"/>
</dbReference>
<dbReference type="Proteomes" id="UP000034057">
    <property type="component" value="Unassembled WGS sequence"/>
</dbReference>
<dbReference type="PROSITE" id="PS00548">
    <property type="entry name" value="RIBOSOMAL_S3"/>
    <property type="match status" value="1"/>
</dbReference>
<sequence>MTHVVHPYAHRLGIIRDWKSRWFAKTPAQYRENVMMDAAIRRYLRKRLRGHYVTSVEIGRDAKHIRVLIKTSRPGLVIGRGGEGSMKLTKEIEKIGRTVPIISGGSASSGAASPRTVHLDIEEVRSPESQAPVVAYMIAEGLEKRQTFRRVLKQTAEKVMANRDVQGVRISIAGRLGGAEMSRQEGIKKGRVPLQTLRADVDFAREQAYLPYGVIGIKVWIYRGDIFSEKQGARTPHQFHQLFIYEIAKRMISSRSQNNNKLARKLVRGGDFYHRFAQ</sequence>
<dbReference type="NCBIfam" id="TIGR01009">
    <property type="entry name" value="rpsC_bact"/>
    <property type="match status" value="1"/>
</dbReference>
<evidence type="ECO:0000256" key="9">
    <source>
        <dbReference type="RuleBase" id="RU003624"/>
    </source>
</evidence>
<dbReference type="FunFam" id="3.30.300.20:FF:000001">
    <property type="entry name" value="30S ribosomal protein S3"/>
    <property type="match status" value="1"/>
</dbReference>
<evidence type="ECO:0000256" key="7">
    <source>
        <dbReference type="ARBA" id="ARBA00035257"/>
    </source>
</evidence>
<dbReference type="GO" id="GO:0019843">
    <property type="term" value="F:rRNA binding"/>
    <property type="evidence" value="ECO:0007669"/>
    <property type="project" value="UniProtKB-UniRule"/>
</dbReference>
<keyword evidence="5 8" id="KW-0687">Ribonucleoprotein</keyword>
<keyword evidence="2 8" id="KW-0699">rRNA-binding</keyword>
<comment type="subunit">
    <text evidence="8">Part of the 30S ribosomal subunit. Forms a tight complex with proteins S10 and S14.</text>
</comment>
<comment type="caution">
    <text evidence="11">The sequence shown here is derived from an EMBL/GenBank/DDBJ whole genome shotgun (WGS) entry which is preliminary data.</text>
</comment>
<evidence type="ECO:0000256" key="5">
    <source>
        <dbReference type="ARBA" id="ARBA00023274"/>
    </source>
</evidence>
<accession>A0A0G1ZDN2</accession>
<dbReference type="AlphaFoldDB" id="A0A0G1ZDN2"/>
<gene>
    <name evidence="8" type="primary">rpsC</name>
    <name evidence="11" type="ORF">UY59_C0040G0007</name>
</gene>
<feature type="domain" description="KH type-2" evidence="10">
    <location>
        <begin position="40"/>
        <end position="125"/>
    </location>
</feature>
<dbReference type="InterPro" id="IPR004044">
    <property type="entry name" value="KH_dom_type_2"/>
</dbReference>
<dbReference type="InterPro" id="IPR036419">
    <property type="entry name" value="Ribosomal_S3_C_sf"/>
</dbReference>
<dbReference type="Pfam" id="PF00189">
    <property type="entry name" value="Ribosomal_S3_C"/>
    <property type="match status" value="1"/>
</dbReference>
<dbReference type="InterPro" id="IPR018280">
    <property type="entry name" value="Ribosomal_uS3_CS"/>
</dbReference>
<dbReference type="InterPro" id="IPR057258">
    <property type="entry name" value="Ribosomal_uS3"/>
</dbReference>
<dbReference type="SMART" id="SM00322">
    <property type="entry name" value="KH"/>
    <property type="match status" value="1"/>
</dbReference>
<dbReference type="InterPro" id="IPR005704">
    <property type="entry name" value="Ribosomal_uS3_bac-typ"/>
</dbReference>
<dbReference type="Gene3D" id="3.30.1140.32">
    <property type="entry name" value="Ribosomal protein S3, C-terminal domain"/>
    <property type="match status" value="1"/>
</dbReference>
<evidence type="ECO:0000256" key="8">
    <source>
        <dbReference type="HAMAP-Rule" id="MF_01309"/>
    </source>
</evidence>
<keyword evidence="3 8" id="KW-0694">RNA-binding</keyword>
<name>A0A0G1ZDN2_9BACT</name>
<dbReference type="GO" id="GO:0003735">
    <property type="term" value="F:structural constituent of ribosome"/>
    <property type="evidence" value="ECO:0007669"/>
    <property type="project" value="InterPro"/>
</dbReference>